<name>A0A6J6Z132_9ZZZZ</name>
<dbReference type="GO" id="GO:0016878">
    <property type="term" value="F:acid-thiol ligase activity"/>
    <property type="evidence" value="ECO:0007669"/>
    <property type="project" value="TreeGrafter"/>
</dbReference>
<dbReference type="EMBL" id="CAFABA010000003">
    <property type="protein sequence ID" value="CAB4812888.1"/>
    <property type="molecule type" value="Genomic_DNA"/>
</dbReference>
<dbReference type="EMBL" id="CAEZYR010000008">
    <property type="protein sequence ID" value="CAB4729547.1"/>
    <property type="molecule type" value="Genomic_DNA"/>
</dbReference>
<reference evidence="5" key="1">
    <citation type="submission" date="2020-05" db="EMBL/GenBank/DDBJ databases">
        <authorList>
            <person name="Chiriac C."/>
            <person name="Salcher M."/>
            <person name="Ghai R."/>
            <person name="Kavagutti S V."/>
        </authorList>
    </citation>
    <scope>NUCLEOTIDE SEQUENCE</scope>
</reference>
<proteinExistence type="predicted"/>
<dbReference type="PANTHER" id="PTHR43352:SF1">
    <property type="entry name" value="ANTHRANILATE--COA LIGASE"/>
    <property type="match status" value="1"/>
</dbReference>
<protein>
    <submittedName>
        <fullName evidence="5">Unannotated protein</fullName>
    </submittedName>
</protein>
<gene>
    <name evidence="4" type="ORF">UFOPK2754_00379</name>
    <name evidence="5" type="ORF">UFOPK3139_00121</name>
    <name evidence="6" type="ORF">UFOPK3543_00063</name>
</gene>
<dbReference type="InterPro" id="IPR042099">
    <property type="entry name" value="ANL_N_sf"/>
</dbReference>
<dbReference type="EMBL" id="CAFBMH010000001">
    <property type="protein sequence ID" value="CAB4888738.1"/>
    <property type="molecule type" value="Genomic_DNA"/>
</dbReference>
<evidence type="ECO:0000313" key="6">
    <source>
        <dbReference type="EMBL" id="CAB4888738.1"/>
    </source>
</evidence>
<dbReference type="PANTHER" id="PTHR43352">
    <property type="entry name" value="ACETYL-COA SYNTHETASE"/>
    <property type="match status" value="1"/>
</dbReference>
<evidence type="ECO:0000256" key="1">
    <source>
        <dbReference type="ARBA" id="ARBA00022598"/>
    </source>
</evidence>
<dbReference type="Pfam" id="PF13193">
    <property type="entry name" value="AMP-binding_C"/>
    <property type="match status" value="1"/>
</dbReference>
<dbReference type="Pfam" id="PF00501">
    <property type="entry name" value="AMP-binding"/>
    <property type="match status" value="1"/>
</dbReference>
<dbReference type="InterPro" id="IPR000873">
    <property type="entry name" value="AMP-dep_synth/lig_dom"/>
</dbReference>
<evidence type="ECO:0000313" key="5">
    <source>
        <dbReference type="EMBL" id="CAB4812888.1"/>
    </source>
</evidence>
<feature type="domain" description="AMP-dependent synthetase/ligase" evidence="2">
    <location>
        <begin position="31"/>
        <end position="404"/>
    </location>
</feature>
<feature type="domain" description="AMP-binding enzyme C-terminal" evidence="3">
    <location>
        <begin position="456"/>
        <end position="531"/>
    </location>
</feature>
<dbReference type="CDD" id="cd04433">
    <property type="entry name" value="AFD_class_I"/>
    <property type="match status" value="1"/>
</dbReference>
<dbReference type="InterPro" id="IPR045851">
    <property type="entry name" value="AMP-bd_C_sf"/>
</dbReference>
<evidence type="ECO:0000259" key="2">
    <source>
        <dbReference type="Pfam" id="PF00501"/>
    </source>
</evidence>
<dbReference type="Gene3D" id="3.30.300.30">
    <property type="match status" value="1"/>
</dbReference>
<accession>A0A6J6Z132</accession>
<dbReference type="GO" id="GO:0044550">
    <property type="term" value="P:secondary metabolite biosynthetic process"/>
    <property type="evidence" value="ECO:0007669"/>
    <property type="project" value="TreeGrafter"/>
</dbReference>
<organism evidence="5">
    <name type="scientific">freshwater metagenome</name>
    <dbReference type="NCBI Taxonomy" id="449393"/>
    <lineage>
        <taxon>unclassified sequences</taxon>
        <taxon>metagenomes</taxon>
        <taxon>ecological metagenomes</taxon>
    </lineage>
</organism>
<dbReference type="AlphaFoldDB" id="A0A6J6Z132"/>
<evidence type="ECO:0000313" key="4">
    <source>
        <dbReference type="EMBL" id="CAB4729547.1"/>
    </source>
</evidence>
<sequence length="548" mass="59724">MKTVPAVDPRTIDEHVRDGWWGTDTLTDVIRRQRADNPDGVAFVDEHGDRMTWTTYDELSDRVAAALMSLGLDRGDRVVVFLPDTPLVHAAFVGTEKAGLVIMGLGHRAGEAEMIHLVRKSEARAIITPLTHRDESSSALVARLRAAVPSLEHHVVLRGPSSTAAIAVMNSTTALSKPADLRARIDAQRLDPNELFLLNSTSGTTGLPKCVMQFQNRWFYFHKKAAELGALRPDDVFMSVVPAPFGFGLWTGHFTPTILGAPCVIMDHFSARKMVEIIERERVTVLCCVSTQFIMMLNLPELAEHDVSSLRIMFTGGEAIPEARAREFEARTGSMVMNFYGSNETGTLSGTSIDDPTVKRLTTTGRIMPEMQVRLYTPEGERIAGDIGRGVPACKGPATTIGYYDDEAANATLFADDGWMLMGDVVEIDAEGWLSVVGRTSDFIIRGGKNISAPAVEDEVATHPAVSMVAVVPAPDPVFGERVAAFVELHEGASLTLDELREHLIARGISKEWYPEYLFITDALPRASGGKVAKGELKKDAAARVAES</sequence>
<evidence type="ECO:0000259" key="3">
    <source>
        <dbReference type="Pfam" id="PF13193"/>
    </source>
</evidence>
<dbReference type="Gene3D" id="3.40.50.12780">
    <property type="entry name" value="N-terminal domain of ligase-like"/>
    <property type="match status" value="1"/>
</dbReference>
<dbReference type="SUPFAM" id="SSF56801">
    <property type="entry name" value="Acetyl-CoA synthetase-like"/>
    <property type="match status" value="1"/>
</dbReference>
<dbReference type="InterPro" id="IPR025110">
    <property type="entry name" value="AMP-bd_C"/>
</dbReference>
<keyword evidence="1" id="KW-0436">Ligase</keyword>